<evidence type="ECO:0000259" key="3">
    <source>
        <dbReference type="PROSITE" id="PS51165"/>
    </source>
</evidence>
<sequence length="394" mass="44086">MSAAFISPQISLLAKCPAGLEEVLATELNDLGASKTELLHRAVAFEGDKRLLYAANYHCRTALRILLPVSKFSILTEQDLYTRIKAMRWEDYFSVSDTFAIDSTIVSSVFTHSHFVSQRVKDAIADRFREKTGQRPSVDIENPDFRINLHMNSNEVTVSFDSSGSSLHKRGYHVSNAEAPLSEVLAAGMILLSGWDGQSNFIDPMCGSGTLLTEAAMIAMNLPAGHFRESFGFMNWKDFDKALWDDILDEAMDQQRDINCMISGSDISEKNLRSAMANLKQARLHKDVTLEAAPFQEIIPPPAPGVMVTNPPYGERIRVEDITALYQDLGNTLKRRFTGYQAWVISSDMRALKMIGLRPMKKYTLFNGPLECRFAGFDLYDGSKKASKQQKDSD</sequence>
<dbReference type="AlphaFoldDB" id="A0A644T7X1"/>
<dbReference type="Pfam" id="PF01170">
    <property type="entry name" value="UPF0020"/>
    <property type="match status" value="1"/>
</dbReference>
<name>A0A644T7X1_9ZZZZ</name>
<dbReference type="InterPro" id="IPR054170">
    <property type="entry name" value="RlmL_1st"/>
</dbReference>
<dbReference type="PANTHER" id="PTHR47313">
    <property type="entry name" value="RIBOSOMAL RNA LARGE SUBUNIT METHYLTRANSFERASE K/L"/>
    <property type="match status" value="1"/>
</dbReference>
<dbReference type="SUPFAM" id="SSF53335">
    <property type="entry name" value="S-adenosyl-L-methionine-dependent methyltransferases"/>
    <property type="match status" value="1"/>
</dbReference>
<reference evidence="4" key="1">
    <citation type="submission" date="2019-08" db="EMBL/GenBank/DDBJ databases">
        <authorList>
            <person name="Kucharzyk K."/>
            <person name="Murdoch R.W."/>
            <person name="Higgins S."/>
            <person name="Loffler F."/>
        </authorList>
    </citation>
    <scope>NUCLEOTIDE SEQUENCE</scope>
</reference>
<dbReference type="PROSITE" id="PS00092">
    <property type="entry name" value="N6_MTASE"/>
    <property type="match status" value="1"/>
</dbReference>
<comment type="caution">
    <text evidence="4">The sequence shown here is derived from an EMBL/GenBank/DDBJ whole genome shotgun (WGS) entry which is preliminary data.</text>
</comment>
<dbReference type="PANTHER" id="PTHR47313:SF1">
    <property type="entry name" value="RIBOSOMAL RNA LARGE SUBUNIT METHYLTRANSFERASE K_L"/>
    <property type="match status" value="1"/>
</dbReference>
<dbReference type="Gene3D" id="3.30.2130.30">
    <property type="match status" value="1"/>
</dbReference>
<dbReference type="PROSITE" id="PS51165">
    <property type="entry name" value="THUMP"/>
    <property type="match status" value="1"/>
</dbReference>
<evidence type="ECO:0000256" key="1">
    <source>
        <dbReference type="ARBA" id="ARBA00022603"/>
    </source>
</evidence>
<dbReference type="Gene3D" id="3.40.50.150">
    <property type="entry name" value="Vaccinia Virus protein VP39"/>
    <property type="match status" value="1"/>
</dbReference>
<dbReference type="SMART" id="SM00981">
    <property type="entry name" value="THUMP"/>
    <property type="match status" value="1"/>
</dbReference>
<accession>A0A644T7X1</accession>
<dbReference type="InterPro" id="IPR004114">
    <property type="entry name" value="THUMP_dom"/>
</dbReference>
<organism evidence="4">
    <name type="scientific">bioreactor metagenome</name>
    <dbReference type="NCBI Taxonomy" id="1076179"/>
    <lineage>
        <taxon>unclassified sequences</taxon>
        <taxon>metagenomes</taxon>
        <taxon>ecological metagenomes</taxon>
    </lineage>
</organism>
<dbReference type="InterPro" id="IPR002052">
    <property type="entry name" value="DNA_methylase_N6_adenine_CS"/>
</dbReference>
<dbReference type="GO" id="GO:0052915">
    <property type="term" value="F:23S rRNA (guanine(2445)-N(2))-methyltransferase activity"/>
    <property type="evidence" value="ECO:0007669"/>
    <property type="project" value="UniProtKB-EC"/>
</dbReference>
<dbReference type="GO" id="GO:0003723">
    <property type="term" value="F:RNA binding"/>
    <property type="evidence" value="ECO:0007669"/>
    <property type="project" value="InterPro"/>
</dbReference>
<dbReference type="EC" id="2.1.1.173" evidence="4"/>
<protein>
    <submittedName>
        <fullName evidence="4">Ribosomal RNA large subunit methyltransferase L</fullName>
        <ecNumber evidence="4">2.1.1.173</ecNumber>
    </submittedName>
</protein>
<dbReference type="InterPro" id="IPR000241">
    <property type="entry name" value="RlmKL-like_Mtase"/>
</dbReference>
<evidence type="ECO:0000256" key="2">
    <source>
        <dbReference type="ARBA" id="ARBA00022679"/>
    </source>
</evidence>
<dbReference type="GO" id="GO:0070043">
    <property type="term" value="F:rRNA (guanine-N7-)-methyltransferase activity"/>
    <property type="evidence" value="ECO:0007669"/>
    <property type="project" value="TreeGrafter"/>
</dbReference>
<dbReference type="CDD" id="cd11715">
    <property type="entry name" value="THUMP_AdoMetMT"/>
    <property type="match status" value="1"/>
</dbReference>
<keyword evidence="1 4" id="KW-0489">Methyltransferase</keyword>
<gene>
    <name evidence="4" type="primary">rlmL_2</name>
    <name evidence="4" type="ORF">SDC9_08643</name>
</gene>
<dbReference type="EMBL" id="VSSQ01000020">
    <property type="protein sequence ID" value="MPL63023.1"/>
    <property type="molecule type" value="Genomic_DNA"/>
</dbReference>
<evidence type="ECO:0000313" key="4">
    <source>
        <dbReference type="EMBL" id="MPL63023.1"/>
    </source>
</evidence>
<dbReference type="Pfam" id="PF02926">
    <property type="entry name" value="THUMP"/>
    <property type="match status" value="1"/>
</dbReference>
<dbReference type="Pfam" id="PF22020">
    <property type="entry name" value="RlmL_1st"/>
    <property type="match status" value="1"/>
</dbReference>
<keyword evidence="2 4" id="KW-0808">Transferase</keyword>
<proteinExistence type="predicted"/>
<dbReference type="InterPro" id="IPR029063">
    <property type="entry name" value="SAM-dependent_MTases_sf"/>
</dbReference>
<feature type="domain" description="THUMP" evidence="3">
    <location>
        <begin position="51"/>
        <end position="162"/>
    </location>
</feature>